<accession>A0A090YL78</accession>
<dbReference type="STRING" id="44252.DJ90_2834"/>
<sequence length="96" mass="10554">MTKTFPFLIKDASWSSTKKSTNDAANFSKQTGIGMYAVFGVRYGDGVKDSTGNYYTANFPEQIVAGYSDAEKQALAAYRATTWKKRNLKSRATGGF</sequence>
<organism evidence="1 2">
    <name type="scientific">Paenibacillus macerans</name>
    <name type="common">Bacillus macerans</name>
    <dbReference type="NCBI Taxonomy" id="44252"/>
    <lineage>
        <taxon>Bacteria</taxon>
        <taxon>Bacillati</taxon>
        <taxon>Bacillota</taxon>
        <taxon>Bacilli</taxon>
        <taxon>Bacillales</taxon>
        <taxon>Paenibacillaceae</taxon>
        <taxon>Paenibacillus</taxon>
    </lineage>
</organism>
<dbReference type="HOGENOM" id="CLU_2357062_0_0_9"/>
<reference evidence="1 2" key="1">
    <citation type="submission" date="2014-04" db="EMBL/GenBank/DDBJ databases">
        <authorList>
            <person name="Bishop-Lilly K.A."/>
            <person name="Broomall S.M."/>
            <person name="Chain P.S."/>
            <person name="Chertkov O."/>
            <person name="Coyne S.R."/>
            <person name="Daligault H.E."/>
            <person name="Davenport K.W."/>
            <person name="Erkkila T."/>
            <person name="Frey K.G."/>
            <person name="Gibbons H.S."/>
            <person name="Gu W."/>
            <person name="Jaissle J."/>
            <person name="Johnson S.L."/>
            <person name="Koroleva G.I."/>
            <person name="Ladner J.T."/>
            <person name="Lo C.-C."/>
            <person name="Minogue T.D."/>
            <person name="Munk C."/>
            <person name="Palacios G.F."/>
            <person name="Redden C.L."/>
            <person name="Rosenzweig C.N."/>
            <person name="Scholz M.B."/>
            <person name="Teshima H."/>
            <person name="Xu Y."/>
        </authorList>
    </citation>
    <scope>NUCLEOTIDE SEQUENCE [LARGE SCALE GENOMIC DNA]</scope>
    <source>
        <strain evidence="1 2">8244</strain>
    </source>
</reference>
<dbReference type="PATRIC" id="fig|44252.3.peg.6139"/>
<proteinExistence type="predicted"/>
<comment type="caution">
    <text evidence="1">The sequence shown here is derived from an EMBL/GenBank/DDBJ whole genome shotgun (WGS) entry which is preliminary data.</text>
</comment>
<name>A0A090YL78_PAEMA</name>
<evidence type="ECO:0000313" key="2">
    <source>
        <dbReference type="Proteomes" id="UP000029278"/>
    </source>
</evidence>
<protein>
    <submittedName>
        <fullName evidence="1">Extracellular solute-binding, family 1 domain protein</fullName>
    </submittedName>
</protein>
<dbReference type="Proteomes" id="UP000029278">
    <property type="component" value="Unassembled WGS sequence"/>
</dbReference>
<gene>
    <name evidence="1" type="ORF">DJ90_2834</name>
</gene>
<keyword evidence="2" id="KW-1185">Reference proteome</keyword>
<dbReference type="AlphaFoldDB" id="A0A090YL78"/>
<evidence type="ECO:0000313" key="1">
    <source>
        <dbReference type="EMBL" id="KFM92930.1"/>
    </source>
</evidence>
<dbReference type="EMBL" id="JMQA01000053">
    <property type="protein sequence ID" value="KFM92930.1"/>
    <property type="molecule type" value="Genomic_DNA"/>
</dbReference>